<keyword evidence="4" id="KW-0808">Transferase</keyword>
<dbReference type="AlphaFoldDB" id="A0A848LVY9"/>
<sequence length="40" mass="4021">EGTGLGLAVSLRLAQVMGGRLQAENVPGSGARFTVSLPLP</sequence>
<name>A0A848LVY9_9BACT</name>
<dbReference type="InterPro" id="IPR005467">
    <property type="entry name" value="His_kinase_dom"/>
</dbReference>
<dbReference type="Proteomes" id="UP000518300">
    <property type="component" value="Unassembled WGS sequence"/>
</dbReference>
<protein>
    <recommendedName>
        <fullName evidence="2">histidine kinase</fullName>
        <ecNumber evidence="2">2.7.13.3</ecNumber>
    </recommendedName>
</protein>
<dbReference type="PROSITE" id="PS50109">
    <property type="entry name" value="HIS_KIN"/>
    <property type="match status" value="1"/>
</dbReference>
<evidence type="ECO:0000256" key="2">
    <source>
        <dbReference type="ARBA" id="ARBA00012438"/>
    </source>
</evidence>
<feature type="domain" description="Histidine kinase" evidence="3">
    <location>
        <begin position="1"/>
        <end position="40"/>
    </location>
</feature>
<evidence type="ECO:0000259" key="3">
    <source>
        <dbReference type="PROSITE" id="PS50109"/>
    </source>
</evidence>
<proteinExistence type="predicted"/>
<evidence type="ECO:0000313" key="4">
    <source>
        <dbReference type="EMBL" id="NMO21801.1"/>
    </source>
</evidence>
<keyword evidence="5" id="KW-1185">Reference proteome</keyword>
<keyword evidence="4" id="KW-0418">Kinase</keyword>
<dbReference type="InterPro" id="IPR003594">
    <property type="entry name" value="HATPase_dom"/>
</dbReference>
<reference evidence="4 5" key="1">
    <citation type="submission" date="2020-04" db="EMBL/GenBank/DDBJ databases">
        <title>Draft genome of Pyxidicoccus fallax type strain.</title>
        <authorList>
            <person name="Whitworth D.E."/>
        </authorList>
    </citation>
    <scope>NUCLEOTIDE SEQUENCE [LARGE SCALE GENOMIC DNA]</scope>
    <source>
        <strain evidence="4 5">DSM 14698</strain>
    </source>
</reference>
<dbReference type="InterPro" id="IPR004358">
    <property type="entry name" value="Sig_transdc_His_kin-like_C"/>
</dbReference>
<comment type="caution">
    <text evidence="4">The sequence shown here is derived from an EMBL/GenBank/DDBJ whole genome shotgun (WGS) entry which is preliminary data.</text>
</comment>
<dbReference type="PRINTS" id="PR00344">
    <property type="entry name" value="BCTRLSENSOR"/>
</dbReference>
<comment type="catalytic activity">
    <reaction evidence="1">
        <text>ATP + protein L-histidine = ADP + protein N-phospho-L-histidine.</text>
        <dbReference type="EC" id="2.7.13.3"/>
    </reaction>
</comment>
<dbReference type="SUPFAM" id="SSF55874">
    <property type="entry name" value="ATPase domain of HSP90 chaperone/DNA topoisomerase II/histidine kinase"/>
    <property type="match status" value="1"/>
</dbReference>
<evidence type="ECO:0000313" key="5">
    <source>
        <dbReference type="Proteomes" id="UP000518300"/>
    </source>
</evidence>
<feature type="non-terminal residue" evidence="4">
    <location>
        <position position="1"/>
    </location>
</feature>
<gene>
    <name evidence="4" type="ORF">HG543_44165</name>
</gene>
<dbReference type="EC" id="2.7.13.3" evidence="2"/>
<dbReference type="RefSeq" id="WP_246357736.1">
    <property type="nucleotide sequence ID" value="NZ_JABBJJ010000353.1"/>
</dbReference>
<dbReference type="Pfam" id="PF02518">
    <property type="entry name" value="HATPase_c"/>
    <property type="match status" value="1"/>
</dbReference>
<organism evidence="4 5">
    <name type="scientific">Pyxidicoccus fallax</name>
    <dbReference type="NCBI Taxonomy" id="394095"/>
    <lineage>
        <taxon>Bacteria</taxon>
        <taxon>Pseudomonadati</taxon>
        <taxon>Myxococcota</taxon>
        <taxon>Myxococcia</taxon>
        <taxon>Myxococcales</taxon>
        <taxon>Cystobacterineae</taxon>
        <taxon>Myxococcaceae</taxon>
        <taxon>Pyxidicoccus</taxon>
    </lineage>
</organism>
<evidence type="ECO:0000256" key="1">
    <source>
        <dbReference type="ARBA" id="ARBA00000085"/>
    </source>
</evidence>
<dbReference type="GO" id="GO:0004673">
    <property type="term" value="F:protein histidine kinase activity"/>
    <property type="evidence" value="ECO:0007669"/>
    <property type="project" value="UniProtKB-EC"/>
</dbReference>
<accession>A0A848LVY9</accession>
<dbReference type="EMBL" id="JABBJJ010000353">
    <property type="protein sequence ID" value="NMO21801.1"/>
    <property type="molecule type" value="Genomic_DNA"/>
</dbReference>
<dbReference type="InterPro" id="IPR036890">
    <property type="entry name" value="HATPase_C_sf"/>
</dbReference>
<dbReference type="Gene3D" id="3.30.565.10">
    <property type="entry name" value="Histidine kinase-like ATPase, C-terminal domain"/>
    <property type="match status" value="1"/>
</dbReference>